<dbReference type="PANTHER" id="PTHR46211">
    <property type="entry name" value="GLYCEROPHOSPHORYL DIESTER PHOSPHODIESTERASE"/>
    <property type="match status" value="1"/>
</dbReference>
<evidence type="ECO:0000259" key="1">
    <source>
        <dbReference type="PROSITE" id="PS51704"/>
    </source>
</evidence>
<feature type="domain" description="GP-PDE" evidence="1">
    <location>
        <begin position="19"/>
        <end position="246"/>
    </location>
</feature>
<dbReference type="OrthoDB" id="9795622at2"/>
<dbReference type="InterPro" id="IPR030395">
    <property type="entry name" value="GP_PDE_dom"/>
</dbReference>
<dbReference type="AlphaFoldDB" id="A0A143HJW5"/>
<evidence type="ECO:0000313" key="3">
    <source>
        <dbReference type="Proteomes" id="UP000076077"/>
    </source>
</evidence>
<dbReference type="Pfam" id="PF03009">
    <property type="entry name" value="GDPD"/>
    <property type="match status" value="1"/>
</dbReference>
<sequence length="270" mass="30023">MLAPSQPIGRHKMQTPTPLFCFAHRGYRQRATENTLQAIAHALEFDVDGIEVDIWNIRGQLLVKHDRRLGRLIAGSELLTDLCPEALRQRLLPCGQQVPTLREVLELVGNNAQLNIEMKGPGCAALVAAELESYVRDSGASFEQYLISSFDHRQLYESLQLLPEVRRGVLIDGVPLNLAACAEPLKAYSVHLNLDFADTEMIADGKRRGLKNYIFTVNHPDDLPLIAAMGADGVFTDEPRIVMDYNARLTAEMLLNQQMQVDGGDIPQVP</sequence>
<proteinExistence type="predicted"/>
<name>A0A143HJW5_MICTH</name>
<dbReference type="GO" id="GO:0006629">
    <property type="term" value="P:lipid metabolic process"/>
    <property type="evidence" value="ECO:0007669"/>
    <property type="project" value="InterPro"/>
</dbReference>
<dbReference type="EMBL" id="CP014864">
    <property type="protein sequence ID" value="AMX01953.1"/>
    <property type="molecule type" value="Genomic_DNA"/>
</dbReference>
<dbReference type="KEGG" id="mthd:A3224_04555"/>
<organism evidence="2 3">
    <name type="scientific">Microbulbifer thermotolerans</name>
    <dbReference type="NCBI Taxonomy" id="252514"/>
    <lineage>
        <taxon>Bacteria</taxon>
        <taxon>Pseudomonadati</taxon>
        <taxon>Pseudomonadota</taxon>
        <taxon>Gammaproteobacteria</taxon>
        <taxon>Cellvibrionales</taxon>
        <taxon>Microbulbiferaceae</taxon>
        <taxon>Microbulbifer</taxon>
    </lineage>
</organism>
<reference evidence="3" key="1">
    <citation type="submission" date="2016-03" db="EMBL/GenBank/DDBJ databases">
        <authorList>
            <person name="Lee Y.-S."/>
            <person name="Choi Y.-L."/>
        </authorList>
    </citation>
    <scope>NUCLEOTIDE SEQUENCE [LARGE SCALE GENOMIC DNA]</scope>
    <source>
        <strain evidence="3">DAU221</strain>
    </source>
</reference>
<dbReference type="PANTHER" id="PTHR46211:SF1">
    <property type="entry name" value="GLYCEROPHOSPHODIESTER PHOSPHODIESTERASE, CYTOPLASMIC"/>
    <property type="match status" value="1"/>
</dbReference>
<dbReference type="STRING" id="252514.A3224_04555"/>
<dbReference type="GO" id="GO:0008081">
    <property type="term" value="F:phosphoric diester hydrolase activity"/>
    <property type="evidence" value="ECO:0007669"/>
    <property type="project" value="InterPro"/>
</dbReference>
<evidence type="ECO:0000313" key="2">
    <source>
        <dbReference type="EMBL" id="AMX01953.1"/>
    </source>
</evidence>
<accession>A0A143HJW5</accession>
<dbReference type="SUPFAM" id="SSF51695">
    <property type="entry name" value="PLC-like phosphodiesterases"/>
    <property type="match status" value="1"/>
</dbReference>
<keyword evidence="3" id="KW-1185">Reference proteome</keyword>
<gene>
    <name evidence="2" type="ORF">A3224_04555</name>
</gene>
<dbReference type="PROSITE" id="PS51704">
    <property type="entry name" value="GP_PDE"/>
    <property type="match status" value="1"/>
</dbReference>
<dbReference type="Proteomes" id="UP000076077">
    <property type="component" value="Chromosome"/>
</dbReference>
<protein>
    <submittedName>
        <fullName evidence="2">Glycerophosphodiester phosphodiesterase</fullName>
    </submittedName>
</protein>
<dbReference type="Gene3D" id="3.20.20.190">
    <property type="entry name" value="Phosphatidylinositol (PI) phosphodiesterase"/>
    <property type="match status" value="1"/>
</dbReference>
<dbReference type="CDD" id="cd08556">
    <property type="entry name" value="GDPD"/>
    <property type="match status" value="1"/>
</dbReference>
<dbReference type="InterPro" id="IPR017946">
    <property type="entry name" value="PLC-like_Pdiesterase_TIM-brl"/>
</dbReference>